<comment type="caution">
    <text evidence="1">The sequence shown here is derived from an EMBL/GenBank/DDBJ whole genome shotgun (WGS) entry which is preliminary data.</text>
</comment>
<reference evidence="1 2" key="1">
    <citation type="submission" date="2017-11" db="EMBL/GenBank/DDBJ databases">
        <title>De-novo sequencing of pomegranate (Punica granatum L.) genome.</title>
        <authorList>
            <person name="Akparov Z."/>
            <person name="Amiraslanov A."/>
            <person name="Hajiyeva S."/>
            <person name="Abbasov M."/>
            <person name="Kaur K."/>
            <person name="Hamwieh A."/>
            <person name="Solovyev V."/>
            <person name="Salamov A."/>
            <person name="Braich B."/>
            <person name="Kosarev P."/>
            <person name="Mahmoud A."/>
            <person name="Hajiyev E."/>
            <person name="Babayeva S."/>
            <person name="Izzatullayeva V."/>
            <person name="Mammadov A."/>
            <person name="Mammadov A."/>
            <person name="Sharifova S."/>
            <person name="Ojaghi J."/>
            <person name="Eynullazada K."/>
            <person name="Bayramov B."/>
            <person name="Abdulazimova A."/>
            <person name="Shahmuradov I."/>
        </authorList>
    </citation>
    <scope>NUCLEOTIDE SEQUENCE [LARGE SCALE GENOMIC DNA]</scope>
    <source>
        <strain evidence="2">cv. AG2017</strain>
        <tissue evidence="1">Leaf</tissue>
    </source>
</reference>
<gene>
    <name evidence="1" type="ORF">CRG98_034143</name>
</gene>
<keyword evidence="2" id="KW-1185">Reference proteome</keyword>
<dbReference type="EMBL" id="PGOL01002716">
    <property type="protein sequence ID" value="PKI45488.1"/>
    <property type="molecule type" value="Genomic_DNA"/>
</dbReference>
<dbReference type="AlphaFoldDB" id="A0A2I0IN99"/>
<evidence type="ECO:0000313" key="1">
    <source>
        <dbReference type="EMBL" id="PKI45488.1"/>
    </source>
</evidence>
<organism evidence="1 2">
    <name type="scientific">Punica granatum</name>
    <name type="common">Pomegranate</name>
    <dbReference type="NCBI Taxonomy" id="22663"/>
    <lineage>
        <taxon>Eukaryota</taxon>
        <taxon>Viridiplantae</taxon>
        <taxon>Streptophyta</taxon>
        <taxon>Embryophyta</taxon>
        <taxon>Tracheophyta</taxon>
        <taxon>Spermatophyta</taxon>
        <taxon>Magnoliopsida</taxon>
        <taxon>eudicotyledons</taxon>
        <taxon>Gunneridae</taxon>
        <taxon>Pentapetalae</taxon>
        <taxon>rosids</taxon>
        <taxon>malvids</taxon>
        <taxon>Myrtales</taxon>
        <taxon>Lythraceae</taxon>
        <taxon>Punica</taxon>
    </lineage>
</organism>
<dbReference type="Proteomes" id="UP000233551">
    <property type="component" value="Unassembled WGS sequence"/>
</dbReference>
<protein>
    <submittedName>
        <fullName evidence="1">Uncharacterized protein</fullName>
    </submittedName>
</protein>
<evidence type="ECO:0000313" key="2">
    <source>
        <dbReference type="Proteomes" id="UP000233551"/>
    </source>
</evidence>
<sequence length="91" mass="9895">MMCKFGGSHKVHEKRRSETKCVADAPISTTTTTYEVAGDIRVVGDLVSGDSGRNQGPHCLGSLFAHSFRSQRRLQQSPTTLFAMVVAEIKA</sequence>
<name>A0A2I0IN99_PUNGR</name>
<accession>A0A2I0IN99</accession>
<proteinExistence type="predicted"/>